<sequence>MSDFKSKLPSFQEVTHIVGKLFKDVKNSVSEIIDEYKQKRTQEEYTARASSDNVTASNSSTPGQDKATTQSTPATNQGSVDTTTAASADSVASSTTTSSATPIETQTIQSLDEPPVVSKSALNLDEKSNNPKKRTKGPVKENISVEDSFAGQNTDKKASDPTDTNPEVNIEHHVDEQKPLKDDVL</sequence>
<name>A0A378I141_9GAMM</name>
<dbReference type="AlphaFoldDB" id="A0A378I141"/>
<keyword evidence="3" id="KW-1185">Reference proteome</keyword>
<dbReference type="OrthoDB" id="5654270at2"/>
<accession>A0A378I141</accession>
<gene>
    <name evidence="2" type="ORF">NCTC13315_00914</name>
</gene>
<feature type="compositionally biased region" description="Basic and acidic residues" evidence="1">
    <location>
        <begin position="35"/>
        <end position="46"/>
    </location>
</feature>
<evidence type="ECO:0000313" key="2">
    <source>
        <dbReference type="EMBL" id="STX28385.1"/>
    </source>
</evidence>
<protein>
    <submittedName>
        <fullName evidence="2">Uncharacterized protein</fullName>
    </submittedName>
</protein>
<feature type="compositionally biased region" description="Basic and acidic residues" evidence="1">
    <location>
        <begin position="169"/>
        <end position="185"/>
    </location>
</feature>
<dbReference type="Proteomes" id="UP000254968">
    <property type="component" value="Unassembled WGS sequence"/>
</dbReference>
<reference evidence="2 3" key="1">
    <citation type="submission" date="2018-06" db="EMBL/GenBank/DDBJ databases">
        <authorList>
            <consortium name="Pathogen Informatics"/>
            <person name="Doyle S."/>
        </authorList>
    </citation>
    <scope>NUCLEOTIDE SEQUENCE [LARGE SCALE GENOMIC DNA]</scope>
    <source>
        <strain evidence="2 3">NCTC13315</strain>
    </source>
</reference>
<feature type="compositionally biased region" description="Polar residues" evidence="1">
    <location>
        <begin position="48"/>
        <end position="78"/>
    </location>
</feature>
<proteinExistence type="predicted"/>
<evidence type="ECO:0000313" key="3">
    <source>
        <dbReference type="Proteomes" id="UP000254968"/>
    </source>
</evidence>
<evidence type="ECO:0000256" key="1">
    <source>
        <dbReference type="SAM" id="MobiDB-lite"/>
    </source>
</evidence>
<feature type="region of interest" description="Disordered" evidence="1">
    <location>
        <begin position="35"/>
        <end position="185"/>
    </location>
</feature>
<dbReference type="EMBL" id="UGNV01000001">
    <property type="protein sequence ID" value="STX28385.1"/>
    <property type="molecule type" value="Genomic_DNA"/>
</dbReference>
<feature type="compositionally biased region" description="Low complexity" evidence="1">
    <location>
        <begin position="79"/>
        <end position="101"/>
    </location>
</feature>
<organism evidence="2 3">
    <name type="scientific">Legionella beliardensis</name>
    <dbReference type="NCBI Taxonomy" id="91822"/>
    <lineage>
        <taxon>Bacteria</taxon>
        <taxon>Pseudomonadati</taxon>
        <taxon>Pseudomonadota</taxon>
        <taxon>Gammaproteobacteria</taxon>
        <taxon>Legionellales</taxon>
        <taxon>Legionellaceae</taxon>
        <taxon>Legionella</taxon>
    </lineage>
</organism>